<evidence type="ECO:0000259" key="4">
    <source>
        <dbReference type="PROSITE" id="PS50937"/>
    </source>
</evidence>
<evidence type="ECO:0000256" key="2">
    <source>
        <dbReference type="ARBA" id="ARBA00023125"/>
    </source>
</evidence>
<dbReference type="PANTHER" id="PTHR30204">
    <property type="entry name" value="REDOX-CYCLING DRUG-SENSING TRANSCRIPTIONAL ACTIVATOR SOXR"/>
    <property type="match status" value="1"/>
</dbReference>
<keyword evidence="6" id="KW-1185">Reference proteome</keyword>
<dbReference type="RefSeq" id="WP_091508320.1">
    <property type="nucleotide sequence ID" value="NZ_FNFH01000001.1"/>
</dbReference>
<accession>A0A1G8VV59</accession>
<reference evidence="6" key="1">
    <citation type="submission" date="2016-10" db="EMBL/GenBank/DDBJ databases">
        <authorList>
            <person name="Varghese N."/>
            <person name="Submissions S."/>
        </authorList>
    </citation>
    <scope>NUCLEOTIDE SEQUENCE [LARGE SCALE GENOMIC DNA]</scope>
    <source>
        <strain evidence="6">CGMCC 1.10658</strain>
    </source>
</reference>
<dbReference type="SUPFAM" id="SSF46955">
    <property type="entry name" value="Putative DNA-binding domain"/>
    <property type="match status" value="1"/>
</dbReference>
<dbReference type="InterPro" id="IPR047057">
    <property type="entry name" value="MerR_fam"/>
</dbReference>
<dbReference type="EMBL" id="FNFH01000001">
    <property type="protein sequence ID" value="SDJ69859.1"/>
    <property type="molecule type" value="Genomic_DNA"/>
</dbReference>
<name>A0A1G8VV59_9GAMM</name>
<evidence type="ECO:0000256" key="1">
    <source>
        <dbReference type="ARBA" id="ARBA00023015"/>
    </source>
</evidence>
<proteinExistence type="predicted"/>
<dbReference type="Proteomes" id="UP000199305">
    <property type="component" value="Unassembled WGS sequence"/>
</dbReference>
<keyword evidence="1" id="KW-0805">Transcription regulation</keyword>
<dbReference type="SMART" id="SM00422">
    <property type="entry name" value="HTH_MERR"/>
    <property type="match status" value="1"/>
</dbReference>
<feature type="domain" description="HTH merR-type" evidence="4">
    <location>
        <begin position="19"/>
        <end position="88"/>
    </location>
</feature>
<dbReference type="GO" id="GO:0003677">
    <property type="term" value="F:DNA binding"/>
    <property type="evidence" value="ECO:0007669"/>
    <property type="project" value="UniProtKB-KW"/>
</dbReference>
<protein>
    <submittedName>
        <fullName evidence="5">Transcriptional regulator, MerR family</fullName>
    </submittedName>
</protein>
<evidence type="ECO:0000313" key="5">
    <source>
        <dbReference type="EMBL" id="SDJ69859.1"/>
    </source>
</evidence>
<keyword evidence="2" id="KW-0238">DNA-binding</keyword>
<dbReference type="InterPro" id="IPR000551">
    <property type="entry name" value="MerR-type_HTH_dom"/>
</dbReference>
<dbReference type="InterPro" id="IPR009061">
    <property type="entry name" value="DNA-bd_dom_put_sf"/>
</dbReference>
<dbReference type="PANTHER" id="PTHR30204:SF67">
    <property type="entry name" value="HTH-TYPE TRANSCRIPTIONAL REGULATOR MLRA-RELATED"/>
    <property type="match status" value="1"/>
</dbReference>
<dbReference type="CDD" id="cd01104">
    <property type="entry name" value="HTH_MlrA-CarA"/>
    <property type="match status" value="1"/>
</dbReference>
<dbReference type="GO" id="GO:0003700">
    <property type="term" value="F:DNA-binding transcription factor activity"/>
    <property type="evidence" value="ECO:0007669"/>
    <property type="project" value="InterPro"/>
</dbReference>
<evidence type="ECO:0000256" key="3">
    <source>
        <dbReference type="ARBA" id="ARBA00023163"/>
    </source>
</evidence>
<sequence length="319" mass="34680">MSVTEIDSPETDATAGSEALPIREVARRTGVNPVTLRAWERRYGLLVPARTGKGHRLYTAADVERIREIQVWLARGVPIGKVRPLLEGTEGGGLAESPAVPEDSWAARVQETLDVAGRFDPPGLRHHLDQLFSAYPPALLLDRWLVPLHRELSRRSRFGGGVLRAFFWEQLSAQLAVATRAAQKNLGKQRQASGKRLVLVSFPGADQQAFAQLFAVGLLAAGIEVVSLGPLEEMAELPYAVEKLRATGALCFSHNAVPIVIFGSAMGRALRNMRAPVWFGGEFVQLQKRDLARIASSGNGVLLPPATGEAIEQLRGYLS</sequence>
<dbReference type="Gene3D" id="1.10.1660.10">
    <property type="match status" value="1"/>
</dbReference>
<organism evidence="5 6">
    <name type="scientific">Microbulbifer yueqingensis</name>
    <dbReference type="NCBI Taxonomy" id="658219"/>
    <lineage>
        <taxon>Bacteria</taxon>
        <taxon>Pseudomonadati</taxon>
        <taxon>Pseudomonadota</taxon>
        <taxon>Gammaproteobacteria</taxon>
        <taxon>Cellvibrionales</taxon>
        <taxon>Microbulbiferaceae</taxon>
        <taxon>Microbulbifer</taxon>
    </lineage>
</organism>
<gene>
    <name evidence="5" type="ORF">SAMN05216212_0746</name>
</gene>
<dbReference type="AlphaFoldDB" id="A0A1G8VV59"/>
<keyword evidence="3" id="KW-0804">Transcription</keyword>
<dbReference type="OrthoDB" id="9800334at2"/>
<dbReference type="PROSITE" id="PS50937">
    <property type="entry name" value="HTH_MERR_2"/>
    <property type="match status" value="1"/>
</dbReference>
<dbReference type="STRING" id="658219.SAMN05216212_0746"/>
<evidence type="ECO:0000313" key="6">
    <source>
        <dbReference type="Proteomes" id="UP000199305"/>
    </source>
</evidence>
<dbReference type="Pfam" id="PF13411">
    <property type="entry name" value="MerR_1"/>
    <property type="match status" value="1"/>
</dbReference>